<proteinExistence type="predicted"/>
<name>A0A832MP30_9THEM</name>
<gene>
    <name evidence="1" type="ORF">ENW55_02950</name>
</gene>
<reference evidence="1" key="1">
    <citation type="journal article" date="2020" name="mSystems">
        <title>Genome- and Community-Level Interaction Insights into Carbon Utilization and Element Cycling Functions of Hydrothermarchaeota in Hydrothermal Sediment.</title>
        <authorList>
            <person name="Zhou Z."/>
            <person name="Liu Y."/>
            <person name="Xu W."/>
            <person name="Pan J."/>
            <person name="Luo Z.H."/>
            <person name="Li M."/>
        </authorList>
    </citation>
    <scope>NUCLEOTIDE SEQUENCE [LARGE SCALE GENOMIC DNA]</scope>
    <source>
        <strain evidence="1">SpSt-86</strain>
    </source>
</reference>
<dbReference type="EMBL" id="DTKQ01000025">
    <property type="protein sequence ID" value="HGZ78925.1"/>
    <property type="molecule type" value="Genomic_DNA"/>
</dbReference>
<comment type="caution">
    <text evidence="1">The sequence shown here is derived from an EMBL/GenBank/DDBJ whole genome shotgun (WGS) entry which is preliminary data.</text>
</comment>
<evidence type="ECO:0000313" key="1">
    <source>
        <dbReference type="EMBL" id="HGZ78925.1"/>
    </source>
</evidence>
<organism evidence="1">
    <name type="scientific">Pseudothermotoga hypogea</name>
    <dbReference type="NCBI Taxonomy" id="57487"/>
    <lineage>
        <taxon>Bacteria</taxon>
        <taxon>Thermotogati</taxon>
        <taxon>Thermotogota</taxon>
        <taxon>Thermotogae</taxon>
        <taxon>Thermotogales</taxon>
        <taxon>Thermotogaceae</taxon>
        <taxon>Pseudothermotoga</taxon>
    </lineage>
</organism>
<accession>A0A832MP30</accession>
<sequence>MVSIDPKKLESIITQISGIIAARVVSDTDGLKEIHVVADSAKNPKQIVRDVETAILASTGLRIDRKIVSVAQLNQEYQQVDDYRLESIKAEEIGKNLKVTVTVKHDDEIYEGSSEGPKTSLQRLRIAASAALKAVDELSSNVFSVDDVRIINLAGKDFVVCHVTKLANDKEKSIIGSAEIERDVLFAAANAALDAWKRA</sequence>
<dbReference type="AlphaFoldDB" id="A0A832MP30"/>
<protein>
    <submittedName>
        <fullName evidence="1">Uncharacterized protein</fullName>
    </submittedName>
</protein>